<keyword evidence="2" id="KW-1185">Reference proteome</keyword>
<organism evidence="1 2">
    <name type="scientific">Funneliformis caledonium</name>
    <dbReference type="NCBI Taxonomy" id="1117310"/>
    <lineage>
        <taxon>Eukaryota</taxon>
        <taxon>Fungi</taxon>
        <taxon>Fungi incertae sedis</taxon>
        <taxon>Mucoromycota</taxon>
        <taxon>Glomeromycotina</taxon>
        <taxon>Glomeromycetes</taxon>
        <taxon>Glomerales</taxon>
        <taxon>Glomeraceae</taxon>
        <taxon>Funneliformis</taxon>
    </lineage>
</organism>
<sequence length="156" mass="17175">MFRYIHDKASENLPPVLNNHKTATLILKALKGDRDMPALVFEWNPAGFNDVATAPGLRNGIVGQSKTTIVTNLTTNGAKNYNDVVFTFPNGYSIGEWRKRIVTNIPCINLAQFSILIAKGTGVPNVINSVTRINRITEHDTDTAIPSTAFDLEEFS</sequence>
<dbReference type="EMBL" id="CAJVPQ010000203">
    <property type="protein sequence ID" value="CAG8456841.1"/>
    <property type="molecule type" value="Genomic_DNA"/>
</dbReference>
<accession>A0A9N8YZX7</accession>
<protein>
    <submittedName>
        <fullName evidence="1">820_t:CDS:1</fullName>
    </submittedName>
</protein>
<feature type="non-terminal residue" evidence="1">
    <location>
        <position position="156"/>
    </location>
</feature>
<name>A0A9N8YZX7_9GLOM</name>
<dbReference type="AlphaFoldDB" id="A0A9N8YZX7"/>
<dbReference type="Proteomes" id="UP000789570">
    <property type="component" value="Unassembled WGS sequence"/>
</dbReference>
<evidence type="ECO:0000313" key="1">
    <source>
        <dbReference type="EMBL" id="CAG8456841.1"/>
    </source>
</evidence>
<reference evidence="1" key="1">
    <citation type="submission" date="2021-06" db="EMBL/GenBank/DDBJ databases">
        <authorList>
            <person name="Kallberg Y."/>
            <person name="Tangrot J."/>
            <person name="Rosling A."/>
        </authorList>
    </citation>
    <scope>NUCLEOTIDE SEQUENCE</scope>
    <source>
        <strain evidence="1">UK204</strain>
    </source>
</reference>
<proteinExistence type="predicted"/>
<gene>
    <name evidence="1" type="ORF">FCALED_LOCUS1543</name>
</gene>
<evidence type="ECO:0000313" key="2">
    <source>
        <dbReference type="Proteomes" id="UP000789570"/>
    </source>
</evidence>
<comment type="caution">
    <text evidence="1">The sequence shown here is derived from an EMBL/GenBank/DDBJ whole genome shotgun (WGS) entry which is preliminary data.</text>
</comment>
<dbReference type="OrthoDB" id="2402852at2759"/>